<dbReference type="Proteomes" id="UP001378956">
    <property type="component" value="Unassembled WGS sequence"/>
</dbReference>
<dbReference type="RefSeq" id="WP_288880147.1">
    <property type="nucleotide sequence ID" value="NZ_CBFGNQ010000004.1"/>
</dbReference>
<proteinExistence type="predicted"/>
<evidence type="ECO:0000313" key="2">
    <source>
        <dbReference type="Proteomes" id="UP001378956"/>
    </source>
</evidence>
<reference evidence="1 2" key="1">
    <citation type="submission" date="2024-03" db="EMBL/GenBank/DDBJ databases">
        <title>Sequence of Lycoming College Course Isolates.</title>
        <authorList>
            <person name="Plotts O."/>
            <person name="Newman J."/>
        </authorList>
    </citation>
    <scope>NUCLEOTIDE SEQUENCE [LARGE SCALE GENOMIC DNA]</scope>
    <source>
        <strain evidence="1 2">CJB-3</strain>
    </source>
</reference>
<keyword evidence="2" id="KW-1185">Reference proteome</keyword>
<evidence type="ECO:0000313" key="1">
    <source>
        <dbReference type="EMBL" id="MEJ2901113.1"/>
    </source>
</evidence>
<accession>A0ABU8NIM1</accession>
<comment type="caution">
    <text evidence="1">The sequence shown here is derived from an EMBL/GenBank/DDBJ whole genome shotgun (WGS) entry which is preliminary data.</text>
</comment>
<organism evidence="1 2">
    <name type="scientific">Pedobacter panaciterrae</name>
    <dbReference type="NCBI Taxonomy" id="363849"/>
    <lineage>
        <taxon>Bacteria</taxon>
        <taxon>Pseudomonadati</taxon>
        <taxon>Bacteroidota</taxon>
        <taxon>Sphingobacteriia</taxon>
        <taxon>Sphingobacteriales</taxon>
        <taxon>Sphingobacteriaceae</taxon>
        <taxon>Pedobacter</taxon>
    </lineage>
</organism>
<protein>
    <recommendedName>
        <fullName evidence="3">HTH cro/C1-type domain-containing protein</fullName>
    </recommendedName>
</protein>
<name>A0ABU8NIM1_9SPHI</name>
<sequence length="124" mass="14528">MYSKIGNLIWKEMKTQGYTQLQLTEKLDVPGLKLSQVFKSEKIDVYLLVQISGVLKRNFFQYLDPEELDIALNVETIKQLKGKIVDLTELNQQQEVILHNLNSQISRFQKFLQQLDEKKSKRSV</sequence>
<evidence type="ECO:0008006" key="3">
    <source>
        <dbReference type="Google" id="ProtNLM"/>
    </source>
</evidence>
<dbReference type="InterPro" id="IPR010982">
    <property type="entry name" value="Lambda_DNA-bd_dom_sf"/>
</dbReference>
<dbReference type="SUPFAM" id="SSF47413">
    <property type="entry name" value="lambda repressor-like DNA-binding domains"/>
    <property type="match status" value="1"/>
</dbReference>
<gene>
    <name evidence="1" type="ORF">WAE58_01675</name>
</gene>
<dbReference type="EMBL" id="JBBEUB010000001">
    <property type="protein sequence ID" value="MEJ2901113.1"/>
    <property type="molecule type" value="Genomic_DNA"/>
</dbReference>